<reference evidence="2 3" key="1">
    <citation type="journal article" date="2019" name="Plant Biotechnol. J.">
        <title>The red bayberry genome and genetic basis of sex determination.</title>
        <authorList>
            <person name="Jia H.M."/>
            <person name="Jia H.J."/>
            <person name="Cai Q.L."/>
            <person name="Wang Y."/>
            <person name="Zhao H.B."/>
            <person name="Yang W.F."/>
            <person name="Wang G.Y."/>
            <person name="Li Y.H."/>
            <person name="Zhan D.L."/>
            <person name="Shen Y.T."/>
            <person name="Niu Q.F."/>
            <person name="Chang L."/>
            <person name="Qiu J."/>
            <person name="Zhao L."/>
            <person name="Xie H.B."/>
            <person name="Fu W.Y."/>
            <person name="Jin J."/>
            <person name="Li X.W."/>
            <person name="Jiao Y."/>
            <person name="Zhou C.C."/>
            <person name="Tu T."/>
            <person name="Chai C.Y."/>
            <person name="Gao J.L."/>
            <person name="Fan L.J."/>
            <person name="van de Weg E."/>
            <person name="Wang J.Y."/>
            <person name="Gao Z.S."/>
        </authorList>
    </citation>
    <scope>NUCLEOTIDE SEQUENCE [LARGE SCALE GENOMIC DNA]</scope>
    <source>
        <tissue evidence="2">Leaves</tissue>
    </source>
</reference>
<name>A0A6A1WQ93_9ROSI</name>
<dbReference type="AlphaFoldDB" id="A0A6A1WQ93"/>
<feature type="compositionally biased region" description="Acidic residues" evidence="1">
    <location>
        <begin position="1"/>
        <end position="39"/>
    </location>
</feature>
<feature type="region of interest" description="Disordered" evidence="1">
    <location>
        <begin position="1"/>
        <end position="55"/>
    </location>
</feature>
<feature type="compositionally biased region" description="Polar residues" evidence="1">
    <location>
        <begin position="45"/>
        <end position="55"/>
    </location>
</feature>
<dbReference type="EMBL" id="RXIC02000019">
    <property type="protein sequence ID" value="KAB1227451.1"/>
    <property type="molecule type" value="Genomic_DNA"/>
</dbReference>
<accession>A0A6A1WQ93</accession>
<organism evidence="2 3">
    <name type="scientific">Morella rubra</name>
    <name type="common">Chinese bayberry</name>
    <dbReference type="NCBI Taxonomy" id="262757"/>
    <lineage>
        <taxon>Eukaryota</taxon>
        <taxon>Viridiplantae</taxon>
        <taxon>Streptophyta</taxon>
        <taxon>Embryophyta</taxon>
        <taxon>Tracheophyta</taxon>
        <taxon>Spermatophyta</taxon>
        <taxon>Magnoliopsida</taxon>
        <taxon>eudicotyledons</taxon>
        <taxon>Gunneridae</taxon>
        <taxon>Pentapetalae</taxon>
        <taxon>rosids</taxon>
        <taxon>fabids</taxon>
        <taxon>Fagales</taxon>
        <taxon>Myricaceae</taxon>
        <taxon>Morella</taxon>
    </lineage>
</organism>
<gene>
    <name evidence="2" type="ORF">CJ030_MR1G023813</name>
</gene>
<sequence>MPDDVDDEDEDVAKAEDELEGEEVDAEAMEFDVDADLADDPPVTSSPTRVPNLSSTSFTQFIALEKGVATMHKEQWKFFQEMRTFSHNQCFDDNNRNN</sequence>
<comment type="caution">
    <text evidence="2">The sequence shown here is derived from an EMBL/GenBank/DDBJ whole genome shotgun (WGS) entry which is preliminary data.</text>
</comment>
<evidence type="ECO:0000256" key="1">
    <source>
        <dbReference type="SAM" id="MobiDB-lite"/>
    </source>
</evidence>
<proteinExistence type="predicted"/>
<protein>
    <submittedName>
        <fullName evidence="2">Uncharacterized protein</fullName>
    </submittedName>
</protein>
<dbReference type="Proteomes" id="UP000516437">
    <property type="component" value="Chromosome 1"/>
</dbReference>
<keyword evidence="3" id="KW-1185">Reference proteome</keyword>
<evidence type="ECO:0000313" key="3">
    <source>
        <dbReference type="Proteomes" id="UP000516437"/>
    </source>
</evidence>
<evidence type="ECO:0000313" key="2">
    <source>
        <dbReference type="EMBL" id="KAB1227451.1"/>
    </source>
</evidence>